<feature type="compositionally biased region" description="Polar residues" evidence="4">
    <location>
        <begin position="189"/>
        <end position="205"/>
    </location>
</feature>
<reference evidence="5 6" key="1">
    <citation type="submission" date="2024-04" db="EMBL/GenBank/DDBJ databases">
        <title>Complete genome sequence of Fusarium acuminatum.</title>
        <authorList>
            <person name="Lan B."/>
        </authorList>
    </citation>
    <scope>NUCLEOTIDE SEQUENCE [LARGE SCALE GENOMIC DNA]</scope>
    <source>
        <strain evidence="5">1A</strain>
    </source>
</reference>
<dbReference type="PANTHER" id="PTHR24198">
    <property type="entry name" value="ANKYRIN REPEAT AND PROTEIN KINASE DOMAIN-CONTAINING PROTEIN"/>
    <property type="match status" value="1"/>
</dbReference>
<evidence type="ECO:0000256" key="4">
    <source>
        <dbReference type="SAM" id="MobiDB-lite"/>
    </source>
</evidence>
<dbReference type="Gene3D" id="1.25.40.20">
    <property type="entry name" value="Ankyrin repeat-containing domain"/>
    <property type="match status" value="1"/>
</dbReference>
<sequence length="613" mass="67754">MAGVDAAGLAIGVTNICFGLACGLYSIIDEVGSASEDARRMQRTLAALHTRLDQVRSLFDENAPQSPREKDYRDSIIITLKKINRDLSSLGSRLRIDEILDAGNCARLKTWAVVQRMFDTEEIRNIKERLAGSEAHLQSHFEMLSLLMAYNMRTEFRELNVLIRPILKKLLQDATAREGRQRSDAAESRSIQLSRTPSGSSGANINILSQSNSDVGYYNEFQLWKHKSEDMIESVIEPPWHQVANSNYAPSISEERHDGASIAPTAQDSTEMNRTSPSSTFSLGLHPVAETTDEPSYQGITQEALDWCRQQGYPVDRPNFRCDISDDTIPGELKGVSPIHQAIKKGEMRVLEQILSWSDCNADVRLRDGPEDATPFLLACSKRSPSAVKLLLAKGVQVDAKTYTGKTGLHLCQSSTSGRRRIAIAELLLEDPKAKALDVNAQDRFGMTAAHIAATVGDVKMIEYLFYEKEGKRSANADVQQQDGSTPLMVALKSNILNKKQVVELLAEHSNLEIKNNKGKSAEKIAREHAQMPQGKTSSRRTSDATTVVSGVSTQGSEDVCGGCKQHCPQWKDCALSIKSSVFSPDWVMPLRKYSTFQFSMAQGSSLSLRSVR</sequence>
<proteinExistence type="predicted"/>
<keyword evidence="2 3" id="KW-0040">ANK repeat</keyword>
<feature type="region of interest" description="Disordered" evidence="4">
    <location>
        <begin position="177"/>
        <end position="205"/>
    </location>
</feature>
<keyword evidence="6" id="KW-1185">Reference proteome</keyword>
<organism evidence="5 6">
    <name type="scientific">Fusarium acuminatum</name>
    <dbReference type="NCBI Taxonomy" id="5515"/>
    <lineage>
        <taxon>Eukaryota</taxon>
        <taxon>Fungi</taxon>
        <taxon>Dikarya</taxon>
        <taxon>Ascomycota</taxon>
        <taxon>Pezizomycotina</taxon>
        <taxon>Sordariomycetes</taxon>
        <taxon>Hypocreomycetidae</taxon>
        <taxon>Hypocreales</taxon>
        <taxon>Nectriaceae</taxon>
        <taxon>Fusarium</taxon>
        <taxon>Fusarium tricinctum species complex</taxon>
    </lineage>
</organism>
<dbReference type="InterPro" id="IPR002110">
    <property type="entry name" value="Ankyrin_rpt"/>
</dbReference>
<evidence type="ECO:0000313" key="5">
    <source>
        <dbReference type="EMBL" id="WZH50325.1"/>
    </source>
</evidence>
<feature type="repeat" description="ANK" evidence="3">
    <location>
        <begin position="371"/>
        <end position="403"/>
    </location>
</feature>
<feature type="compositionally biased region" description="Basic and acidic residues" evidence="4">
    <location>
        <begin position="177"/>
        <end position="187"/>
    </location>
</feature>
<dbReference type="Pfam" id="PF12796">
    <property type="entry name" value="Ank_2"/>
    <property type="match status" value="1"/>
</dbReference>
<dbReference type="Proteomes" id="UP001489902">
    <property type="component" value="Chromosome 8"/>
</dbReference>
<dbReference type="InterPro" id="IPR036770">
    <property type="entry name" value="Ankyrin_rpt-contain_sf"/>
</dbReference>
<dbReference type="SMART" id="SM00248">
    <property type="entry name" value="ANK"/>
    <property type="match status" value="5"/>
</dbReference>
<evidence type="ECO:0000256" key="3">
    <source>
        <dbReference type="PROSITE-ProRule" id="PRU00023"/>
    </source>
</evidence>
<accession>A0ABZ2XD22</accession>
<gene>
    <name evidence="5" type="ORF">QYS62_011569</name>
</gene>
<protein>
    <submittedName>
        <fullName evidence="5">Ankyrin repeat-containing domain protein</fullName>
    </submittedName>
</protein>
<keyword evidence="1" id="KW-0677">Repeat</keyword>
<dbReference type="EMBL" id="CP151267">
    <property type="protein sequence ID" value="WZH50325.1"/>
    <property type="molecule type" value="Genomic_DNA"/>
</dbReference>
<dbReference type="PROSITE" id="PS50088">
    <property type="entry name" value="ANK_REPEAT"/>
    <property type="match status" value="1"/>
</dbReference>
<evidence type="ECO:0000256" key="1">
    <source>
        <dbReference type="ARBA" id="ARBA00022737"/>
    </source>
</evidence>
<evidence type="ECO:0000313" key="6">
    <source>
        <dbReference type="Proteomes" id="UP001489902"/>
    </source>
</evidence>
<dbReference type="PANTHER" id="PTHR24198:SF165">
    <property type="entry name" value="ANKYRIN REPEAT-CONTAINING PROTEIN-RELATED"/>
    <property type="match status" value="1"/>
</dbReference>
<evidence type="ECO:0000256" key="2">
    <source>
        <dbReference type="ARBA" id="ARBA00023043"/>
    </source>
</evidence>
<name>A0ABZ2XD22_9HYPO</name>
<dbReference type="SUPFAM" id="SSF48403">
    <property type="entry name" value="Ankyrin repeat"/>
    <property type="match status" value="1"/>
</dbReference>